<dbReference type="Gene3D" id="1.10.10.10">
    <property type="entry name" value="Winged helix-like DNA-binding domain superfamily/Winged helix DNA-binding domain"/>
    <property type="match status" value="1"/>
</dbReference>
<dbReference type="Proteomes" id="UP000595437">
    <property type="component" value="Chromosome 2"/>
</dbReference>
<protein>
    <submittedName>
        <fullName evidence="1">Non-structural maintenance of chromosomes element 1 -like protein</fullName>
    </submittedName>
</protein>
<dbReference type="EMBL" id="CP045891">
    <property type="protein sequence ID" value="QQP57944.1"/>
    <property type="molecule type" value="Genomic_DNA"/>
</dbReference>
<dbReference type="AlphaFoldDB" id="A0A7T8KL38"/>
<feature type="non-terminal residue" evidence="1">
    <location>
        <position position="1"/>
    </location>
</feature>
<feature type="non-terminal residue" evidence="1">
    <location>
        <position position="79"/>
    </location>
</feature>
<sequence length="79" mass="9130">CMIEFAPHELEFLKLLMDEMIQGPKSNTADEESDDEEDIPYFRKGEIMETRALNLGSRLKSKTLKPLEAQAIIDKFIEK</sequence>
<name>A0A7T8KL38_CALRO</name>
<dbReference type="InterPro" id="IPR036388">
    <property type="entry name" value="WH-like_DNA-bd_sf"/>
</dbReference>
<keyword evidence="2" id="KW-1185">Reference proteome</keyword>
<proteinExistence type="predicted"/>
<evidence type="ECO:0000313" key="2">
    <source>
        <dbReference type="Proteomes" id="UP000595437"/>
    </source>
</evidence>
<reference evidence="2" key="1">
    <citation type="submission" date="2021-01" db="EMBL/GenBank/DDBJ databases">
        <title>Caligus Genome Assembly.</title>
        <authorList>
            <person name="Gallardo-Escarate C."/>
        </authorList>
    </citation>
    <scope>NUCLEOTIDE SEQUENCE [LARGE SCALE GENOMIC DNA]</scope>
</reference>
<accession>A0A7T8KL38</accession>
<organism evidence="1 2">
    <name type="scientific">Caligus rogercresseyi</name>
    <name type="common">Sea louse</name>
    <dbReference type="NCBI Taxonomy" id="217165"/>
    <lineage>
        <taxon>Eukaryota</taxon>
        <taxon>Metazoa</taxon>
        <taxon>Ecdysozoa</taxon>
        <taxon>Arthropoda</taxon>
        <taxon>Crustacea</taxon>
        <taxon>Multicrustacea</taxon>
        <taxon>Hexanauplia</taxon>
        <taxon>Copepoda</taxon>
        <taxon>Siphonostomatoida</taxon>
        <taxon>Caligidae</taxon>
        <taxon>Caligus</taxon>
    </lineage>
</organism>
<dbReference type="OrthoDB" id="185455at2759"/>
<gene>
    <name evidence="1" type="ORF">FKW44_003108</name>
</gene>
<evidence type="ECO:0000313" key="1">
    <source>
        <dbReference type="EMBL" id="QQP57944.1"/>
    </source>
</evidence>